<accession>A0A1I7IYD1</accession>
<organism evidence="1 2">
    <name type="scientific">Nitrosospira multiformis</name>
    <dbReference type="NCBI Taxonomy" id="1231"/>
    <lineage>
        <taxon>Bacteria</taxon>
        <taxon>Pseudomonadati</taxon>
        <taxon>Pseudomonadota</taxon>
        <taxon>Betaproteobacteria</taxon>
        <taxon>Nitrosomonadales</taxon>
        <taxon>Nitrosomonadaceae</taxon>
        <taxon>Nitrosospira</taxon>
    </lineage>
</organism>
<name>A0A1I7IYD1_9PROT</name>
<dbReference type="AlphaFoldDB" id="A0A1I7IYD1"/>
<protein>
    <submittedName>
        <fullName evidence="1">Uncharacterized protein</fullName>
    </submittedName>
</protein>
<evidence type="ECO:0000313" key="1">
    <source>
        <dbReference type="EMBL" id="SFU77882.1"/>
    </source>
</evidence>
<dbReference type="EMBL" id="FPBZ01000032">
    <property type="protein sequence ID" value="SFU77882.1"/>
    <property type="molecule type" value="Genomic_DNA"/>
</dbReference>
<reference evidence="1 2" key="1">
    <citation type="submission" date="2016-10" db="EMBL/GenBank/DDBJ databases">
        <authorList>
            <person name="de Groot N.N."/>
        </authorList>
    </citation>
    <scope>NUCLEOTIDE SEQUENCE [LARGE SCALE GENOMIC DNA]</scope>
    <source>
        <strain evidence="1 2">Nl14</strain>
    </source>
</reference>
<proteinExistence type="predicted"/>
<gene>
    <name evidence="1" type="ORF">SAMN05216417_1327</name>
</gene>
<dbReference type="Proteomes" id="UP000182649">
    <property type="component" value="Unassembled WGS sequence"/>
</dbReference>
<sequence length="163" mass="18273">MARHRLTHDTKTDETNFRSARHTPTYVLTAPVIIHFRYSATRSLPSDFRMSLSSSGVNFRCLTEMAGNMSIFVSNFFSMLWSKSITGRLEFSGTSKIKSTFWRNPPWNRMIAFQKYRSNSYRIVPGDTVPNTEAVNAARIETGAASATRCSTSSNVNGAKTQA</sequence>
<evidence type="ECO:0000313" key="2">
    <source>
        <dbReference type="Proteomes" id="UP000182649"/>
    </source>
</evidence>